<dbReference type="PRINTS" id="PR00683">
    <property type="entry name" value="SPECTRINPH"/>
</dbReference>
<evidence type="ECO:0000256" key="13">
    <source>
        <dbReference type="ARBA" id="ARBA00023228"/>
    </source>
</evidence>
<dbReference type="FunFam" id="1.20.58.60:FF:000011">
    <property type="entry name" value="Spectrin beta chain"/>
    <property type="match status" value="1"/>
</dbReference>
<dbReference type="SMART" id="SM00225">
    <property type="entry name" value="BTB"/>
    <property type="match status" value="1"/>
</dbReference>
<dbReference type="InterPro" id="IPR011333">
    <property type="entry name" value="SKP1/BTB/POZ_sf"/>
</dbReference>
<sequence>MESQVEEWCREVGELQAQTAALPLEQASKDLVGERQSAVGERLVRLLEPLQERRRLLLASKELHQVAHDLDDELAWVQERLPLAMQTERGNGLQAVQQHIKKNQGLRREIQAHGPRLEEVLERAGALASLRSPEAEAVRRGQEQLQSAWTGLREAAERRQQTLDAAFQVEQYYFDVAEVEAWLGEQELLMMSEDKGKDEQSTLQLLKKHLQLEQGVENYEESIAQLSRQCRALLEMGHPDSEQISRRQSQVDRLYVALKELGEERRVSLEQQYWLYQLSRQVDELEHWIAEKEVVLQEKFSEFASETGTAGRERLAAVNQMVDELIECGHTAAATMAEWKDGLNEAWAELLELMGTRAQLLAASRELHKFFSDARELQGQIEEKRRRLPRLTAPPEPRPSASSMQRTLRAFEHDLQLLVSQVRQLQEGAAQLRTVYAGEHAETIASREQEVLQGWKELLAACEDARLHVSSTADALRFHSQARDLLSWMDGIAGQIGAADKPRDVSSVEVLMNYHQGLKTELEARVPELTACQELGRSLLLNKSAMADEVGEKHGVPSLLLPFAYPDASLTPPTHFQIQAQLDKLGTRKEEVSEKWDRHWEWLQQMLEVHQFAQEAVVADAWLTAQEPLLQSRELGSSVDEVEQLIRRHEAFRKAAAAWEERFSSLRRLTTIEKLKAEQSKQPPTPLLGRKFFGDPTELAAKAAPLLRPGGYEPLARRASDTLSAEVRTRVGYVRQELKPERLQPRIDRLPEVPGRVEPAAPTATALDTTDTPGTPAVTEQVRPRPERQESADRAEELPRRRRSERQESTEQPEEAARRRRSERQESADHEAPHSLTLGRYEQMERRRERRERRLERQESSEQETPTRGELVKGKATLADIVEQLQEKEAGPGLPAGVPSLPQPRELPPGRLPNGLEPPERTPRPDRPRARDRPKPRRRPRPREGGEGGGSRRSRSAPAQGGSAPAPPPPPTHTVQHEGFLLRKRELDANRKSSNRSWVSLYCVLSKGELGFYKDSKGPSSGGTHGGEPLLSLHKATSEVASDYKKKKHVFKLQTHDGSEFLLQAKDEEEMNGWLEAVANSVAEHAEIARWGQTLPTTSSTDEGNPKREGAERRASGRRNLVGTGREPVEPSPCPIVRSCPKKPEWQGSWEVVVVFVGLLSALRMDTGALVRSPGPSRVLGAVNATSRGEGGGEVLPPACFWLEHLPGSRRIRVTGSPSGCPKMSPGPGVRGEMRPIEVRKGCPALKSQRNVIAKSERSVQSSENAGISKPMSKHQGRGLCAPGSRSRPAGSPGAMAVATTAAEGVPSRGSPGEVINLNVGGKRFSTSRQTLTWIPDSFFSSLLSGRISTLKDETGAIFIDRDPTVFAPILNFLRTKELDPRGIHGSSLLHEAQFYGLTPLVRRLQVREELDRSSCGNVLFNGYLPPPVFPVKRRNRHSLVGPQQIGGRPAPVRRSNTMPPNLGNAGLLGRMLDERAPPSPLGQLEEPGMVRLVCGHHNWIAVAYTHFLVCYRLKEASGWQLAFSSPRLDWPIERLALTARVLSGAPGEHDKMVAAATGSEILLWALQAQGGGTEIGVFHLGVPVEALFFVGNQLIATSHTGRIGVWNAVTKHWQVQEVQPITSYDAAGSFLLLGCSNGSIYYVDVQKFPLRMKDNDLLVSELYRDPAEDGVTALSVYLTPKTSDSGNWIEIAYGTSSGVVRVIVQHPETVGSGPQLFQTFSVHRSPVTKIMLSEKHLISVCADNNHVRTWSVTRFRGMISTQPGSTPLASFKILALESADGHGGCSAGNDIGPYGERDDQQVFIQKVVPNASQLFVRLSSTGQRVCSVCSVDGSPTTAFTVLECEGSIRLGSRPRRYLLTGQANGSLAMWDLTTAMDGLGQTPAGGLTEEELMGQLEQCELTPLTASRGTFPSPSPRTSLTSLHSASSNMSLSGHRGSPSPPQVEVRRRGAGSFVDRCQELVRGAPEPRRPPTPAPRPSTGLGTPLTPPKNTLNETSF</sequence>
<keyword evidence="8" id="KW-0853">WD repeat</keyword>
<dbReference type="GO" id="GO:0005764">
    <property type="term" value="C:lysosome"/>
    <property type="evidence" value="ECO:0007669"/>
    <property type="project" value="UniProtKB-SubCell"/>
</dbReference>
<dbReference type="SUPFAM" id="SSF54695">
    <property type="entry name" value="POZ domain"/>
    <property type="match status" value="1"/>
</dbReference>
<evidence type="ECO:0000256" key="4">
    <source>
        <dbReference type="ARBA" id="ARBA00009572"/>
    </source>
</evidence>
<feature type="region of interest" description="Disordered" evidence="19">
    <location>
        <begin position="1091"/>
        <end position="1131"/>
    </location>
</feature>
<reference evidence="22 23" key="1">
    <citation type="journal article" date="2023" name="bioRxiv">
        <title>Conserved and derived expression patterns and positive selection on dental genes reveal complex evolutionary context of ever-growing rodent molars.</title>
        <authorList>
            <person name="Calamari Z.T."/>
            <person name="Song A."/>
            <person name="Cohen E."/>
            <person name="Akter M."/>
            <person name="Roy R.D."/>
            <person name="Hallikas O."/>
            <person name="Christensen M.M."/>
            <person name="Li P."/>
            <person name="Marangoni P."/>
            <person name="Jernvall J."/>
            <person name="Klein O.D."/>
        </authorList>
    </citation>
    <scope>NUCLEOTIDE SEQUENCE [LARGE SCALE GENOMIC DNA]</scope>
    <source>
        <strain evidence="22">V071</strain>
    </source>
</reference>
<keyword evidence="12" id="KW-0206">Cytoskeleton</keyword>
<dbReference type="Pfam" id="PF00435">
    <property type="entry name" value="Spectrin"/>
    <property type="match status" value="6"/>
</dbReference>
<dbReference type="FunFam" id="2.30.29.30:FF:000024">
    <property type="entry name" value="Spectrin beta chain"/>
    <property type="match status" value="1"/>
</dbReference>
<evidence type="ECO:0000256" key="1">
    <source>
        <dbReference type="ARBA" id="ARBA00004245"/>
    </source>
</evidence>
<dbReference type="EMBL" id="JBBHLL010000517">
    <property type="protein sequence ID" value="KAK7801173.1"/>
    <property type="molecule type" value="Genomic_DNA"/>
</dbReference>
<evidence type="ECO:0000259" key="20">
    <source>
        <dbReference type="PROSITE" id="PS50003"/>
    </source>
</evidence>
<evidence type="ECO:0000259" key="21">
    <source>
        <dbReference type="PROSITE" id="PS50097"/>
    </source>
</evidence>
<dbReference type="GO" id="GO:0005543">
    <property type="term" value="F:phospholipid binding"/>
    <property type="evidence" value="ECO:0007669"/>
    <property type="project" value="InterPro"/>
</dbReference>
<evidence type="ECO:0000313" key="22">
    <source>
        <dbReference type="EMBL" id="KAK7801173.1"/>
    </source>
</evidence>
<keyword evidence="10" id="KW-0007">Acetylation</keyword>
<dbReference type="FunFam" id="3.30.710.10:FF:000038">
    <property type="entry name" value="BTB/POZ domain-containing protein KCTD3 isoform X1"/>
    <property type="match status" value="1"/>
</dbReference>
<dbReference type="GO" id="GO:0045742">
    <property type="term" value="P:positive regulation of epidermal growth factor receptor signaling pathway"/>
    <property type="evidence" value="ECO:0007669"/>
    <property type="project" value="TreeGrafter"/>
</dbReference>
<feature type="domain" description="PH" evidence="20">
    <location>
        <begin position="974"/>
        <end position="1083"/>
    </location>
</feature>
<dbReference type="InterPro" id="IPR000210">
    <property type="entry name" value="BTB/POZ_dom"/>
</dbReference>
<dbReference type="InterPro" id="IPR002017">
    <property type="entry name" value="Spectrin_repeat"/>
</dbReference>
<keyword evidence="18" id="KW-0175">Coiled coil</keyword>
<keyword evidence="11" id="KW-0009">Actin-binding</keyword>
<organism evidence="22 23">
    <name type="scientific">Myodes glareolus</name>
    <name type="common">Bank vole</name>
    <name type="synonym">Clethrionomys glareolus</name>
    <dbReference type="NCBI Taxonomy" id="447135"/>
    <lineage>
        <taxon>Eukaryota</taxon>
        <taxon>Metazoa</taxon>
        <taxon>Chordata</taxon>
        <taxon>Craniata</taxon>
        <taxon>Vertebrata</taxon>
        <taxon>Euteleostomi</taxon>
        <taxon>Mammalia</taxon>
        <taxon>Eutheria</taxon>
        <taxon>Euarchontoglires</taxon>
        <taxon>Glires</taxon>
        <taxon>Rodentia</taxon>
        <taxon>Myomorpha</taxon>
        <taxon>Muroidea</taxon>
        <taxon>Cricetidae</taxon>
        <taxon>Arvicolinae</taxon>
        <taxon>Myodes</taxon>
    </lineage>
</organism>
<feature type="region of interest" description="Disordered" evidence="19">
    <location>
        <begin position="384"/>
        <end position="403"/>
    </location>
</feature>
<dbReference type="PROSITE" id="PS50097">
    <property type="entry name" value="BTB"/>
    <property type="match status" value="1"/>
</dbReference>
<dbReference type="CDD" id="cd10571">
    <property type="entry name" value="PH_beta_spectrin"/>
    <property type="match status" value="1"/>
</dbReference>
<evidence type="ECO:0000256" key="3">
    <source>
        <dbReference type="ARBA" id="ARBA00006826"/>
    </source>
</evidence>
<feature type="region of interest" description="Disordered" evidence="19">
    <location>
        <begin position="1250"/>
        <end position="1294"/>
    </location>
</feature>
<comment type="subunit">
    <text evidence="15">Monomer. Interacts with CUL3; interaction is direct and forms a 5:5 heterodecamer. Interacts (via PXXXPR motifs) with SH3KBP1 (via SH3 domains). Directly interacts with cathepsin B/CTSB.</text>
</comment>
<evidence type="ECO:0000256" key="12">
    <source>
        <dbReference type="ARBA" id="ARBA00023212"/>
    </source>
</evidence>
<feature type="region of interest" description="Disordered" evidence="19">
    <location>
        <begin position="1213"/>
        <end position="1234"/>
    </location>
</feature>
<dbReference type="FunFam" id="2.130.10.10:FF:000439">
    <property type="entry name" value="SH3KBP1 binding protein 1"/>
    <property type="match status" value="1"/>
</dbReference>
<dbReference type="InterPro" id="IPR047825">
    <property type="entry name" value="SHKBP1_KCTD3_BTB_POZ"/>
</dbReference>
<dbReference type="PANTHER" id="PTHR15859:SF5">
    <property type="entry name" value="SH3KBP1-BINDING PROTEIN 1"/>
    <property type="match status" value="1"/>
</dbReference>
<evidence type="ECO:0000313" key="23">
    <source>
        <dbReference type="Proteomes" id="UP001488838"/>
    </source>
</evidence>
<dbReference type="Gene3D" id="1.20.58.60">
    <property type="match status" value="4"/>
</dbReference>
<dbReference type="InterPro" id="IPR011993">
    <property type="entry name" value="PH-like_dom_sf"/>
</dbReference>
<dbReference type="Pfam" id="PF02214">
    <property type="entry name" value="BTB_2"/>
    <property type="match status" value="1"/>
</dbReference>
<feature type="compositionally biased region" description="Polar residues" evidence="19">
    <location>
        <begin position="1094"/>
        <end position="1103"/>
    </location>
</feature>
<keyword evidence="9" id="KW-0677">Repeat</keyword>
<dbReference type="InterPro" id="IPR041681">
    <property type="entry name" value="PH_9"/>
</dbReference>
<evidence type="ECO:0000256" key="14">
    <source>
        <dbReference type="ARBA" id="ARBA00055718"/>
    </source>
</evidence>
<evidence type="ECO:0000256" key="16">
    <source>
        <dbReference type="ARBA" id="ARBA00067194"/>
    </source>
</evidence>
<evidence type="ECO:0000256" key="15">
    <source>
        <dbReference type="ARBA" id="ARBA00062205"/>
    </source>
</evidence>
<dbReference type="InterPro" id="IPR036322">
    <property type="entry name" value="WD40_repeat_dom_sf"/>
</dbReference>
<dbReference type="PANTHER" id="PTHR15859">
    <property type="entry name" value="SETA BINDING PROTEIN 1"/>
    <property type="match status" value="1"/>
</dbReference>
<dbReference type="PROSITE" id="PS50003">
    <property type="entry name" value="PH_DOMAIN"/>
    <property type="match status" value="1"/>
</dbReference>
<evidence type="ECO:0000256" key="5">
    <source>
        <dbReference type="ARBA" id="ARBA00022467"/>
    </source>
</evidence>
<dbReference type="GO" id="GO:0005856">
    <property type="term" value="C:cytoskeleton"/>
    <property type="evidence" value="ECO:0007669"/>
    <property type="project" value="UniProtKB-SubCell"/>
</dbReference>
<dbReference type="InterPro" id="IPR015943">
    <property type="entry name" value="WD40/YVTN_repeat-like_dom_sf"/>
</dbReference>
<gene>
    <name evidence="22" type="ORF">U0070_007087</name>
</gene>
<dbReference type="SUPFAM" id="SSF50978">
    <property type="entry name" value="WD40 repeat-like"/>
    <property type="match status" value="1"/>
</dbReference>
<feature type="compositionally biased region" description="Low complexity" evidence="19">
    <location>
        <begin position="1979"/>
        <end position="1999"/>
    </location>
</feature>
<dbReference type="CDD" id="cd00176">
    <property type="entry name" value="SPEC"/>
    <property type="match status" value="3"/>
</dbReference>
<feature type="compositionally biased region" description="Low complexity" evidence="19">
    <location>
        <begin position="1911"/>
        <end position="1934"/>
    </location>
</feature>
<feature type="region of interest" description="Disordered" evidence="19">
    <location>
        <begin position="1441"/>
        <end position="1460"/>
    </location>
</feature>
<evidence type="ECO:0000256" key="18">
    <source>
        <dbReference type="SAM" id="Coils"/>
    </source>
</evidence>
<feature type="region of interest" description="Disordered" evidence="19">
    <location>
        <begin position="745"/>
        <end position="983"/>
    </location>
</feature>
<dbReference type="InterPro" id="IPR047876">
    <property type="entry name" value="SHKBP1/KCTD3"/>
</dbReference>
<feature type="compositionally biased region" description="Basic and acidic residues" evidence="19">
    <location>
        <begin position="842"/>
        <end position="873"/>
    </location>
</feature>
<keyword evidence="5" id="KW-0117">Actin capping</keyword>
<comment type="function">
    <text evidence="14">Inhibits CBL-SH3KBP1 complex mediated down-regulation of EGFR signaling by sequestration of SH3KBP1. Binds to SH3KBP1 and prevents its interaction with CBL and inhibits translocation of SH3KBP1 to EGFR containing vesicles upon EGF stimulation.</text>
</comment>
<feature type="compositionally biased region" description="Basic and acidic residues" evidence="19">
    <location>
        <begin position="782"/>
        <end position="809"/>
    </location>
</feature>
<keyword evidence="13" id="KW-0458">Lysosome</keyword>
<feature type="compositionally biased region" description="Basic and acidic residues" evidence="19">
    <location>
        <begin position="823"/>
        <end position="833"/>
    </location>
</feature>
<dbReference type="InterPro" id="IPR001849">
    <property type="entry name" value="PH_domain"/>
</dbReference>
<dbReference type="Pfam" id="PF15410">
    <property type="entry name" value="PH_9"/>
    <property type="match status" value="1"/>
</dbReference>
<protein>
    <recommendedName>
        <fullName evidence="16">SH3KBP1-binding protein 1</fullName>
    </recommendedName>
    <alternativeName>
        <fullName evidence="17">SETA-binding protein 1</fullName>
    </alternativeName>
</protein>
<feature type="coiled-coil region" evidence="18">
    <location>
        <begin position="209"/>
        <end position="236"/>
    </location>
</feature>
<evidence type="ECO:0000256" key="10">
    <source>
        <dbReference type="ARBA" id="ARBA00022990"/>
    </source>
</evidence>
<dbReference type="SUPFAM" id="SSF50729">
    <property type="entry name" value="PH domain-like"/>
    <property type="match status" value="1"/>
</dbReference>
<dbReference type="CDD" id="cd18393">
    <property type="entry name" value="BTB_POZ_SHKBP1"/>
    <property type="match status" value="1"/>
</dbReference>
<comment type="similarity">
    <text evidence="4">Belongs to the KCTD3 family.</text>
</comment>
<keyword evidence="23" id="KW-1185">Reference proteome</keyword>
<dbReference type="InterPro" id="IPR003131">
    <property type="entry name" value="T1-type_BTB"/>
</dbReference>
<dbReference type="SMART" id="SM00233">
    <property type="entry name" value="PH"/>
    <property type="match status" value="1"/>
</dbReference>
<keyword evidence="6" id="KW-0963">Cytoplasm</keyword>
<feature type="compositionally biased region" description="Basic and acidic residues" evidence="19">
    <location>
        <begin position="918"/>
        <end position="933"/>
    </location>
</feature>
<evidence type="ECO:0000256" key="17">
    <source>
        <dbReference type="ARBA" id="ARBA00076060"/>
    </source>
</evidence>
<dbReference type="Gene3D" id="3.30.710.10">
    <property type="entry name" value="Potassium Channel Kv1.1, Chain A"/>
    <property type="match status" value="1"/>
</dbReference>
<name>A0AAW0HHZ5_MYOGA</name>
<dbReference type="SMART" id="SM00150">
    <property type="entry name" value="SPEC"/>
    <property type="match status" value="6"/>
</dbReference>
<dbReference type="Gene3D" id="2.130.10.10">
    <property type="entry name" value="YVTN repeat-like/Quinoprotein amine dehydrogenase"/>
    <property type="match status" value="1"/>
</dbReference>
<dbReference type="GO" id="GO:0051693">
    <property type="term" value="P:actin filament capping"/>
    <property type="evidence" value="ECO:0007669"/>
    <property type="project" value="UniProtKB-KW"/>
</dbReference>
<evidence type="ECO:0000256" key="19">
    <source>
        <dbReference type="SAM" id="MobiDB-lite"/>
    </source>
</evidence>
<dbReference type="SUPFAM" id="SSF46966">
    <property type="entry name" value="Spectrin repeat"/>
    <property type="match status" value="5"/>
</dbReference>
<feature type="region of interest" description="Disordered" evidence="19">
    <location>
        <begin position="1906"/>
        <end position="1999"/>
    </location>
</feature>
<feature type="compositionally biased region" description="Basic and acidic residues" evidence="19">
    <location>
        <begin position="1104"/>
        <end position="1115"/>
    </location>
</feature>
<dbReference type="GO" id="GO:0003779">
    <property type="term" value="F:actin binding"/>
    <property type="evidence" value="ECO:0007669"/>
    <property type="project" value="UniProtKB-KW"/>
</dbReference>
<feature type="compositionally biased region" description="Low complexity" evidence="19">
    <location>
        <begin position="759"/>
        <end position="777"/>
    </location>
</feature>
<feature type="domain" description="BTB" evidence="21">
    <location>
        <begin position="1314"/>
        <end position="1383"/>
    </location>
</feature>
<dbReference type="GO" id="GO:0016020">
    <property type="term" value="C:membrane"/>
    <property type="evidence" value="ECO:0007669"/>
    <property type="project" value="UniProtKB-ARBA"/>
</dbReference>
<evidence type="ECO:0000256" key="11">
    <source>
        <dbReference type="ARBA" id="ARBA00023203"/>
    </source>
</evidence>
<keyword evidence="7" id="KW-0597">Phosphoprotein</keyword>
<proteinExistence type="inferred from homology"/>
<dbReference type="FunFam" id="1.20.58.60:FF:000019">
    <property type="entry name" value="Spectrin beta chain"/>
    <property type="match status" value="1"/>
</dbReference>
<dbReference type="InterPro" id="IPR001605">
    <property type="entry name" value="PH_dom-spectrin-type"/>
</dbReference>
<evidence type="ECO:0000256" key="8">
    <source>
        <dbReference type="ARBA" id="ARBA00022574"/>
    </source>
</evidence>
<dbReference type="Gene3D" id="2.30.29.30">
    <property type="entry name" value="Pleckstrin-homology domain (PH domain)/Phosphotyrosine-binding domain (PTB)"/>
    <property type="match status" value="1"/>
</dbReference>
<comment type="similarity">
    <text evidence="3">Belongs to the spectrin family.</text>
</comment>
<evidence type="ECO:0000256" key="2">
    <source>
        <dbReference type="ARBA" id="ARBA00004371"/>
    </source>
</evidence>
<feature type="compositionally biased region" description="Pro residues" evidence="19">
    <location>
        <begin position="901"/>
        <end position="911"/>
    </location>
</feature>
<dbReference type="Proteomes" id="UP001488838">
    <property type="component" value="Unassembled WGS sequence"/>
</dbReference>
<accession>A0AAW0HHZ5</accession>
<evidence type="ECO:0000256" key="9">
    <source>
        <dbReference type="ARBA" id="ARBA00022737"/>
    </source>
</evidence>
<comment type="subcellular location">
    <subcellularLocation>
        <location evidence="1">Cytoplasm</location>
        <location evidence="1">Cytoskeleton</location>
    </subcellularLocation>
    <subcellularLocation>
        <location evidence="2">Lysosome</location>
    </subcellularLocation>
</comment>
<comment type="caution">
    <text evidence="22">The sequence shown here is derived from an EMBL/GenBank/DDBJ whole genome shotgun (WGS) entry which is preliminary data.</text>
</comment>
<evidence type="ECO:0000256" key="7">
    <source>
        <dbReference type="ARBA" id="ARBA00022553"/>
    </source>
</evidence>
<dbReference type="InterPro" id="IPR018159">
    <property type="entry name" value="Spectrin/alpha-actinin"/>
</dbReference>
<evidence type="ECO:0000256" key="6">
    <source>
        <dbReference type="ARBA" id="ARBA00022490"/>
    </source>
</evidence>
<dbReference type="GO" id="GO:0051260">
    <property type="term" value="P:protein homooligomerization"/>
    <property type="evidence" value="ECO:0007669"/>
    <property type="project" value="InterPro"/>
</dbReference>